<dbReference type="PROSITE" id="PS00122">
    <property type="entry name" value="CARBOXYLESTERASE_B_1"/>
    <property type="match status" value="1"/>
</dbReference>
<keyword evidence="6" id="KW-1185">Reference proteome</keyword>
<dbReference type="AlphaFoldDB" id="A0A8H5XLD5"/>
<feature type="domain" description="Carboxylesterase type B" evidence="4">
    <location>
        <begin position="51"/>
        <end position="529"/>
    </location>
</feature>
<feature type="signal peptide" evidence="3">
    <location>
        <begin position="1"/>
        <end position="20"/>
    </location>
</feature>
<organism evidence="5 6">
    <name type="scientific">Fusarium globosum</name>
    <dbReference type="NCBI Taxonomy" id="78864"/>
    <lineage>
        <taxon>Eukaryota</taxon>
        <taxon>Fungi</taxon>
        <taxon>Dikarya</taxon>
        <taxon>Ascomycota</taxon>
        <taxon>Pezizomycotina</taxon>
        <taxon>Sordariomycetes</taxon>
        <taxon>Hypocreomycetidae</taxon>
        <taxon>Hypocreales</taxon>
        <taxon>Nectriaceae</taxon>
        <taxon>Fusarium</taxon>
        <taxon>Fusarium fujikuroi species complex</taxon>
    </lineage>
</organism>
<dbReference type="Proteomes" id="UP000532311">
    <property type="component" value="Unassembled WGS sequence"/>
</dbReference>
<dbReference type="SUPFAM" id="SSF53474">
    <property type="entry name" value="alpha/beta-Hydrolases"/>
    <property type="match status" value="1"/>
</dbReference>
<dbReference type="EC" id="3.1.1.-" evidence="3"/>
<keyword evidence="2 3" id="KW-0378">Hydrolase</keyword>
<comment type="similarity">
    <text evidence="1 3">Belongs to the type-B carboxylesterase/lipase family.</text>
</comment>
<keyword evidence="3" id="KW-0732">Signal</keyword>
<dbReference type="InterPro" id="IPR029058">
    <property type="entry name" value="AB_hydrolase_fold"/>
</dbReference>
<dbReference type="EMBL" id="JAAQPF010000964">
    <property type="protein sequence ID" value="KAF5695537.1"/>
    <property type="molecule type" value="Genomic_DNA"/>
</dbReference>
<evidence type="ECO:0000313" key="6">
    <source>
        <dbReference type="Proteomes" id="UP000532311"/>
    </source>
</evidence>
<sequence length="574" mass="62192">MRISNYILLLTAVLTRQVTAALTSNENSTHLPVVDLGYEFHRALWYNPDTDLYKFQNVRYGRSPTGNLRFRAPQSPLENRTVVQTGAGTRICPQGQPQWQAKTQMAIGKYSNPTVPFTLEGWVEAIKNGMVPPVNINANATEDCLLLDVHVPKKVLKAKGKEDKEGVPVLVFIHGGGGVFGSKDGSGPTLFEPSGILAQARSAFNQDFVFVTLNYRLGAFGWLNSAEVLADGDANAALLDQRFALQWVQEHIHLFGGSKDHVTIMGESGGGSSVLRHLIAAGADQNRLGASCKPMKKLFHQAISQSPADVPVATSDPDELYDGFLKILNAENLDAVRSMSSAAVIAANAAQVAAFPHTNYVHAPIVDSNTSFGPVIKSLQEGKFDKSVKVMAAHNIFEGGFFFDPNVKTDGAFDEWLKRSLPGLGGEQREELMEKIYPPVYDGSLGYVDMNTRQMKVWGESAIDCAFNAISQATKDKTYAYEFGVSPGFHIQDLSYTFGTPATAMRPSQKSLQLAIASFVLNGVPVLEGGKEFPIFGDKGLLVNITAVGAMPSVPNNLNQTRSTCYRQGGIGVV</sequence>
<evidence type="ECO:0000259" key="4">
    <source>
        <dbReference type="Pfam" id="PF00135"/>
    </source>
</evidence>
<dbReference type="InterPro" id="IPR019826">
    <property type="entry name" value="Carboxylesterase_B_AS"/>
</dbReference>
<evidence type="ECO:0000256" key="3">
    <source>
        <dbReference type="RuleBase" id="RU361235"/>
    </source>
</evidence>
<evidence type="ECO:0000313" key="5">
    <source>
        <dbReference type="EMBL" id="KAF5695537.1"/>
    </source>
</evidence>
<dbReference type="Gene3D" id="3.40.50.1820">
    <property type="entry name" value="alpha/beta hydrolase"/>
    <property type="match status" value="1"/>
</dbReference>
<dbReference type="GO" id="GO:0016787">
    <property type="term" value="F:hydrolase activity"/>
    <property type="evidence" value="ECO:0007669"/>
    <property type="project" value="UniProtKB-KW"/>
</dbReference>
<accession>A0A8H5XLD5</accession>
<gene>
    <name evidence="5" type="ORF">FGLOB1_14006</name>
</gene>
<dbReference type="InterPro" id="IPR002018">
    <property type="entry name" value="CarbesteraseB"/>
</dbReference>
<dbReference type="PANTHER" id="PTHR11559">
    <property type="entry name" value="CARBOXYLESTERASE"/>
    <property type="match status" value="1"/>
</dbReference>
<comment type="caution">
    <text evidence="5">The sequence shown here is derived from an EMBL/GenBank/DDBJ whole genome shotgun (WGS) entry which is preliminary data.</text>
</comment>
<evidence type="ECO:0000256" key="2">
    <source>
        <dbReference type="ARBA" id="ARBA00022801"/>
    </source>
</evidence>
<evidence type="ECO:0000256" key="1">
    <source>
        <dbReference type="ARBA" id="ARBA00005964"/>
    </source>
</evidence>
<dbReference type="InterPro" id="IPR050309">
    <property type="entry name" value="Type-B_Carboxylest/Lipase"/>
</dbReference>
<name>A0A8H5XLD5_9HYPO</name>
<protein>
    <recommendedName>
        <fullName evidence="3">Carboxylic ester hydrolase</fullName>
        <ecNumber evidence="3">3.1.1.-</ecNumber>
    </recommendedName>
</protein>
<feature type="chain" id="PRO_5034404491" description="Carboxylic ester hydrolase" evidence="3">
    <location>
        <begin position="21"/>
        <end position="574"/>
    </location>
</feature>
<proteinExistence type="inferred from homology"/>
<reference evidence="5 6" key="1">
    <citation type="submission" date="2020-05" db="EMBL/GenBank/DDBJ databases">
        <title>Identification and distribution of gene clusters putatively required for synthesis of sphingolipid metabolism inhibitors in phylogenetically diverse species of the filamentous fungus Fusarium.</title>
        <authorList>
            <person name="Kim H.-S."/>
            <person name="Busman M."/>
            <person name="Brown D.W."/>
            <person name="Divon H."/>
            <person name="Uhlig S."/>
            <person name="Proctor R.H."/>
        </authorList>
    </citation>
    <scope>NUCLEOTIDE SEQUENCE [LARGE SCALE GENOMIC DNA]</scope>
    <source>
        <strain evidence="5 6">NRRL 26131</strain>
    </source>
</reference>
<dbReference type="Pfam" id="PF00135">
    <property type="entry name" value="COesterase"/>
    <property type="match status" value="1"/>
</dbReference>